<keyword evidence="1" id="KW-1133">Transmembrane helix</keyword>
<evidence type="ECO:0000256" key="1">
    <source>
        <dbReference type="SAM" id="Phobius"/>
    </source>
</evidence>
<evidence type="ECO:0000313" key="2">
    <source>
        <dbReference type="EMBL" id="KAF2824341.1"/>
    </source>
</evidence>
<dbReference type="PANTHER" id="PTHR37544">
    <property type="entry name" value="SPRAY-RELATED"/>
    <property type="match status" value="1"/>
</dbReference>
<dbReference type="InterPro" id="IPR021840">
    <property type="entry name" value="DUF3433"/>
</dbReference>
<dbReference type="PANTHER" id="PTHR37544:SF3">
    <property type="entry name" value="SPRAY"/>
    <property type="match status" value="1"/>
</dbReference>
<dbReference type="OrthoDB" id="3248909at2759"/>
<feature type="transmembrane region" description="Helical" evidence="1">
    <location>
        <begin position="561"/>
        <end position="584"/>
    </location>
</feature>
<keyword evidence="1" id="KW-0472">Membrane</keyword>
<organism evidence="2 3">
    <name type="scientific">Ophiobolus disseminans</name>
    <dbReference type="NCBI Taxonomy" id="1469910"/>
    <lineage>
        <taxon>Eukaryota</taxon>
        <taxon>Fungi</taxon>
        <taxon>Dikarya</taxon>
        <taxon>Ascomycota</taxon>
        <taxon>Pezizomycotina</taxon>
        <taxon>Dothideomycetes</taxon>
        <taxon>Pleosporomycetidae</taxon>
        <taxon>Pleosporales</taxon>
        <taxon>Pleosporineae</taxon>
        <taxon>Phaeosphaeriaceae</taxon>
        <taxon>Ophiobolus</taxon>
    </lineage>
</organism>
<name>A0A6A6ZTE9_9PLEO</name>
<sequence>MVPTTDTYYRTLNGLIRNTSTSAWVSNTSVTFPFWPSSESAQLGPQLASPYEAWKSNTIVLEPRFKCEEMTLESSEMTLKRYSEVYTTQRYGPLNGTQPMVTFVLTSGTGCRYELSIHPLVDMASSGGVTWSDASTFYRTTKENIHVGGRVYPGNVTSTHIYARVNASEQCKGRDIILMSTPWTVPLSFTERMPFMPANQTYERSSGFRMRGLLCDSQYFMSKQNKGLAMVGTRSKAPDATFNSDATLEKIPESLINLDQFQTESMQDTWRSYFDEKSLQPLFHLYPEFSGMAPLLAALSNYNVSSMIEDPNIALTAALIKGRVFTETLKESFSNARAMDTGVIQGEATVVESRVVVLTEIGFTLAAVFFASSILLMLIFWSSRLAHRPLHLRSDPASTVGLCLLLDQSSSGLSTLRNMHQASRVDLYTALQGEKYSTSNNVLSRGDNDNGLLLTLVLVAVLILNAFSARSQLSQLAFIYEADVSKLKLSFSTFAPISIAPTVISIIVGLWWDQLDSTFRILYPFISMSRGPTPICDGAGLTYRSKSWIGAAIKAGRKRHWVLLMISVGSVLAQVLTVSMSALFEREVRNVLQRTAIPRDLEMRQVPIITEAKFNKDGGNPLLDVLDTLYLDASKNWLYGAGIQHSYNGSQLPWTSEGWSFLPVDLSSISNHSKSQSSSNGDNRRTAEFPINVTLNVPAIRARLSCRVIDEIGNMSSWIQPVNITKDPGIYKPSEITMINGTGKMMSYQLMQTMFAGTDSHTSVLPKSKEATCCGNGTINNPQRAIMGYWSPVLPAKAFQGRNYYPYEALTWPISLTTKWIVGNPFLLTTNGLTSKNLFFEEVPQIQAARCEPIIETADATVTVNKDTGNVLSHTIEGDPTQANGAWADVFTMHEPSNKTSYNITSLETMNITASFGVLFLDSLLGSADRSTSTNENLNENSFNIRDQNNGIAMDLMTYSMYTLADKNPDALLNFTTLAAYADRTFQTFFQHFVNSGLSLSKGGLAYQPINDDSMNSIGRSIDENGTAIAEKRFPVLNSDRTIIASASYRIRVLHMNNVATYLSTAILIWLILTTLIVICLQRKYTKFMNRDVQLIADMLVLVAGSDNFLELVAEKGVDLKKNKDIKTMLGWFRDRDGQVRWGVEVVGGRNAVEWVDAPKQGFHIPGKSSKNVLAWRR</sequence>
<reference evidence="2" key="1">
    <citation type="journal article" date="2020" name="Stud. Mycol.">
        <title>101 Dothideomycetes genomes: a test case for predicting lifestyles and emergence of pathogens.</title>
        <authorList>
            <person name="Haridas S."/>
            <person name="Albert R."/>
            <person name="Binder M."/>
            <person name="Bloem J."/>
            <person name="Labutti K."/>
            <person name="Salamov A."/>
            <person name="Andreopoulos B."/>
            <person name="Baker S."/>
            <person name="Barry K."/>
            <person name="Bills G."/>
            <person name="Bluhm B."/>
            <person name="Cannon C."/>
            <person name="Castanera R."/>
            <person name="Culley D."/>
            <person name="Daum C."/>
            <person name="Ezra D."/>
            <person name="Gonzalez J."/>
            <person name="Henrissat B."/>
            <person name="Kuo A."/>
            <person name="Liang C."/>
            <person name="Lipzen A."/>
            <person name="Lutzoni F."/>
            <person name="Magnuson J."/>
            <person name="Mondo S."/>
            <person name="Nolan M."/>
            <person name="Ohm R."/>
            <person name="Pangilinan J."/>
            <person name="Park H.-J."/>
            <person name="Ramirez L."/>
            <person name="Alfaro M."/>
            <person name="Sun H."/>
            <person name="Tritt A."/>
            <person name="Yoshinaga Y."/>
            <person name="Zwiers L.-H."/>
            <person name="Turgeon B."/>
            <person name="Goodwin S."/>
            <person name="Spatafora J."/>
            <person name="Crous P."/>
            <person name="Grigoriev I."/>
        </authorList>
    </citation>
    <scope>NUCLEOTIDE SEQUENCE</scope>
    <source>
        <strain evidence="2">CBS 113818</strain>
    </source>
</reference>
<feature type="transmembrane region" description="Helical" evidence="1">
    <location>
        <begin position="361"/>
        <end position="381"/>
    </location>
</feature>
<evidence type="ECO:0000313" key="3">
    <source>
        <dbReference type="Proteomes" id="UP000799424"/>
    </source>
</evidence>
<keyword evidence="3" id="KW-1185">Reference proteome</keyword>
<dbReference type="AlphaFoldDB" id="A0A6A6ZTE9"/>
<gene>
    <name evidence="2" type="ORF">CC86DRAFT_354293</name>
</gene>
<feature type="transmembrane region" description="Helical" evidence="1">
    <location>
        <begin position="1059"/>
        <end position="1081"/>
    </location>
</feature>
<keyword evidence="1" id="KW-0812">Transmembrane</keyword>
<protein>
    <submittedName>
        <fullName evidence="2">Uncharacterized protein</fullName>
    </submittedName>
</protein>
<feature type="transmembrane region" description="Helical" evidence="1">
    <location>
        <begin position="451"/>
        <end position="469"/>
    </location>
</feature>
<accession>A0A6A6ZTE9</accession>
<dbReference type="Pfam" id="PF11915">
    <property type="entry name" value="DUF3433"/>
    <property type="match status" value="1"/>
</dbReference>
<proteinExistence type="predicted"/>
<dbReference type="EMBL" id="MU006230">
    <property type="protein sequence ID" value="KAF2824341.1"/>
    <property type="molecule type" value="Genomic_DNA"/>
</dbReference>
<feature type="transmembrane region" description="Helical" evidence="1">
    <location>
        <begin position="489"/>
        <end position="512"/>
    </location>
</feature>
<dbReference type="Proteomes" id="UP000799424">
    <property type="component" value="Unassembled WGS sequence"/>
</dbReference>